<dbReference type="PROSITE" id="PS50092">
    <property type="entry name" value="TSP1"/>
    <property type="match status" value="6"/>
</dbReference>
<comment type="subcellular location">
    <subcellularLocation>
        <location evidence="1">Secreted</location>
    </subcellularLocation>
</comment>
<comment type="caution">
    <text evidence="8">The sequence shown here is derived from an EMBL/GenBank/DDBJ whole genome shotgun (WGS) entry which is preliminary data.</text>
</comment>
<dbReference type="PANTHER" id="PTHR22906:SF43">
    <property type="entry name" value="PROPERDIN"/>
    <property type="match status" value="1"/>
</dbReference>
<evidence type="ECO:0000313" key="8">
    <source>
        <dbReference type="EMBL" id="VDI31567.1"/>
    </source>
</evidence>
<evidence type="ECO:0000313" key="9">
    <source>
        <dbReference type="Proteomes" id="UP000596742"/>
    </source>
</evidence>
<keyword evidence="3" id="KW-0732">Signal</keyword>
<sequence>MKLDVFSLVVIFISLQIILINGQFTCYRKFLKKRELCKGPVKKRTHKFDTPEKCCKTKGQGFYSVRVPTGKKNKYVCTPCSSLITTTPKTTTESPEWGQWSACSVSCGAGWRSRYKQCTNCDMNHFNNVMSQPCLENFYCAVDGNWGPWFGWSPCSDSCGGGTRRRERRCNYPPPTHGGKDCPGRSERVQECNEDECPEDGNWSPWSSFSTCSVTCGFGTMTKTRECNNPAPVNGGKECSGFPVHQQRCNHRQCPQHGGWSLWSSWSSCPVSCGEGERIRKRTCDSPKPLFGGNDCEGSDTDQQTCKLPMVCPIDGAWSSWTNWGRCYGPPCGKGQHRRSRSCTQPVAKHGGRPCRGFRSETRVCVNDKNCPGANDPQWCQWNDWSPCTATCTGLNSMQVRQRACLCPVPKQGQESCKGESFQVRECINVPSCMPAVVSNQDRNVGSENEESLNSTISTTSAFPEVVLDKESP</sequence>
<dbReference type="SUPFAM" id="SSF82895">
    <property type="entry name" value="TSP-1 type 1 repeat"/>
    <property type="match status" value="6"/>
</dbReference>
<feature type="transmembrane region" description="Helical" evidence="7">
    <location>
        <begin position="6"/>
        <end position="24"/>
    </location>
</feature>
<dbReference type="OrthoDB" id="6258760at2759"/>
<evidence type="ECO:0000256" key="1">
    <source>
        <dbReference type="ARBA" id="ARBA00004613"/>
    </source>
</evidence>
<feature type="compositionally biased region" description="Polar residues" evidence="6">
    <location>
        <begin position="444"/>
        <end position="462"/>
    </location>
</feature>
<dbReference type="SMART" id="SM00209">
    <property type="entry name" value="TSP1"/>
    <property type="match status" value="6"/>
</dbReference>
<keyword evidence="9" id="KW-1185">Reference proteome</keyword>
<name>A0A8B6EB50_MYTGA</name>
<dbReference type="PANTHER" id="PTHR22906">
    <property type="entry name" value="PROPERDIN"/>
    <property type="match status" value="1"/>
</dbReference>
<keyword evidence="7" id="KW-1133">Transmembrane helix</keyword>
<keyword evidence="4" id="KW-0677">Repeat</keyword>
<evidence type="ECO:0000256" key="5">
    <source>
        <dbReference type="ARBA" id="ARBA00023157"/>
    </source>
</evidence>
<dbReference type="EMBL" id="UYJE01004806">
    <property type="protein sequence ID" value="VDI31567.1"/>
    <property type="molecule type" value="Genomic_DNA"/>
</dbReference>
<proteinExistence type="predicted"/>
<keyword evidence="7" id="KW-0472">Membrane</keyword>
<keyword evidence="5" id="KW-1015">Disulfide bond</keyword>
<accession>A0A8B6EB50</accession>
<evidence type="ECO:0000256" key="6">
    <source>
        <dbReference type="SAM" id="MobiDB-lite"/>
    </source>
</evidence>
<dbReference type="AlphaFoldDB" id="A0A8B6EB50"/>
<evidence type="ECO:0000256" key="7">
    <source>
        <dbReference type="SAM" id="Phobius"/>
    </source>
</evidence>
<dbReference type="FunFam" id="2.20.100.10:FF:000002">
    <property type="entry name" value="Unc-5 netrin receptor C"/>
    <property type="match status" value="1"/>
</dbReference>
<dbReference type="Proteomes" id="UP000596742">
    <property type="component" value="Unassembled WGS sequence"/>
</dbReference>
<dbReference type="Gene3D" id="2.20.100.10">
    <property type="entry name" value="Thrombospondin type-1 (TSP1) repeat"/>
    <property type="match status" value="6"/>
</dbReference>
<dbReference type="InterPro" id="IPR052065">
    <property type="entry name" value="Compl_asym_regulator"/>
</dbReference>
<evidence type="ECO:0000256" key="2">
    <source>
        <dbReference type="ARBA" id="ARBA00022525"/>
    </source>
</evidence>
<evidence type="ECO:0000256" key="4">
    <source>
        <dbReference type="ARBA" id="ARBA00022737"/>
    </source>
</evidence>
<evidence type="ECO:0000256" key="3">
    <source>
        <dbReference type="ARBA" id="ARBA00022729"/>
    </source>
</evidence>
<reference evidence="8" key="1">
    <citation type="submission" date="2018-11" db="EMBL/GenBank/DDBJ databases">
        <authorList>
            <person name="Alioto T."/>
            <person name="Alioto T."/>
        </authorList>
    </citation>
    <scope>NUCLEOTIDE SEQUENCE</scope>
</reference>
<dbReference type="PRINTS" id="PR01705">
    <property type="entry name" value="TSP1REPEAT"/>
</dbReference>
<keyword evidence="7" id="KW-0812">Transmembrane</keyword>
<protein>
    <recommendedName>
        <fullName evidence="10">Hemicentin-1</fullName>
    </recommendedName>
</protein>
<feature type="region of interest" description="Disordered" evidence="6">
    <location>
        <begin position="444"/>
        <end position="473"/>
    </location>
</feature>
<dbReference type="Pfam" id="PF00090">
    <property type="entry name" value="TSP_1"/>
    <property type="match status" value="6"/>
</dbReference>
<dbReference type="InterPro" id="IPR036383">
    <property type="entry name" value="TSP1_rpt_sf"/>
</dbReference>
<keyword evidence="2" id="KW-0964">Secreted</keyword>
<evidence type="ECO:0008006" key="10">
    <source>
        <dbReference type="Google" id="ProtNLM"/>
    </source>
</evidence>
<dbReference type="FunFam" id="2.20.100.10:FF:000007">
    <property type="entry name" value="Thrombospondin 1"/>
    <property type="match status" value="2"/>
</dbReference>
<gene>
    <name evidence="8" type="ORF">MGAL_10B014065</name>
</gene>
<dbReference type="InterPro" id="IPR000884">
    <property type="entry name" value="TSP1_rpt"/>
</dbReference>
<organism evidence="8 9">
    <name type="scientific">Mytilus galloprovincialis</name>
    <name type="common">Mediterranean mussel</name>
    <dbReference type="NCBI Taxonomy" id="29158"/>
    <lineage>
        <taxon>Eukaryota</taxon>
        <taxon>Metazoa</taxon>
        <taxon>Spiralia</taxon>
        <taxon>Lophotrochozoa</taxon>
        <taxon>Mollusca</taxon>
        <taxon>Bivalvia</taxon>
        <taxon>Autobranchia</taxon>
        <taxon>Pteriomorphia</taxon>
        <taxon>Mytilida</taxon>
        <taxon>Mytiloidea</taxon>
        <taxon>Mytilidae</taxon>
        <taxon>Mytilinae</taxon>
        <taxon>Mytilus</taxon>
    </lineage>
</organism>